<dbReference type="RefSeq" id="XP_054839753.1">
    <property type="nucleotide sequence ID" value="XM_054983778.1"/>
</dbReference>
<evidence type="ECO:0000256" key="1">
    <source>
        <dbReference type="ARBA" id="ARBA00004123"/>
    </source>
</evidence>
<dbReference type="GeneID" id="129332569"/>
<comment type="function">
    <text evidence="5">Essential component of the RMI complex, a complex that plays an important role in the processing of homologous recombination intermediates. It is required to regulate sister chromatid segregation and to limit DNA crossover. Essential for the stability, localization, and function of BLM, TOP3A, and complexes containing BLM. In the RMI complex, it is required to target BLM to chromatin and stress-induced nuclear foci and mitotic phosphorylation of BLM.</text>
</comment>
<dbReference type="Proteomes" id="UP001190640">
    <property type="component" value="Chromosome 6"/>
</dbReference>
<evidence type="ECO:0000313" key="10">
    <source>
        <dbReference type="RefSeq" id="XP_054839753.1"/>
    </source>
</evidence>
<dbReference type="PANTHER" id="PTHR33962">
    <property type="entry name" value="RECQ-MEDIATED GENOME INSTABILITY PROTEIN 2 RMI2"/>
    <property type="match status" value="1"/>
</dbReference>
<dbReference type="AlphaFoldDB" id="A0AA97JK68"/>
<keyword evidence="4" id="KW-0539">Nucleus</keyword>
<keyword evidence="3" id="KW-0238">DNA-binding</keyword>
<dbReference type="GO" id="GO:0016607">
    <property type="term" value="C:nuclear speck"/>
    <property type="evidence" value="ECO:0007669"/>
    <property type="project" value="TreeGrafter"/>
</dbReference>
<comment type="subcellular location">
    <subcellularLocation>
        <location evidence="1">Nucleus</location>
    </subcellularLocation>
</comment>
<dbReference type="Pfam" id="PF16100">
    <property type="entry name" value="RMI2"/>
    <property type="match status" value="1"/>
</dbReference>
<keyword evidence="9" id="KW-1185">Reference proteome</keyword>
<name>A0AA97JK68_EUBMA</name>
<protein>
    <recommendedName>
        <fullName evidence="8">RecQ-mediated genome instability protein 2</fullName>
    </recommendedName>
</protein>
<comment type="subunit">
    <text evidence="7">Component of the RMI complex, containing at least TOP3A, RMI1 and RMI2. The RMI complex interacts with BLM.</text>
</comment>
<dbReference type="GO" id="GO:0006281">
    <property type="term" value="P:DNA repair"/>
    <property type="evidence" value="ECO:0007669"/>
    <property type="project" value="TreeGrafter"/>
</dbReference>
<dbReference type="GO" id="GO:0005829">
    <property type="term" value="C:cytosol"/>
    <property type="evidence" value="ECO:0007669"/>
    <property type="project" value="TreeGrafter"/>
</dbReference>
<dbReference type="GO" id="GO:0006260">
    <property type="term" value="P:DNA replication"/>
    <property type="evidence" value="ECO:0007669"/>
    <property type="project" value="UniProtKB-KW"/>
</dbReference>
<dbReference type="GO" id="GO:2000042">
    <property type="term" value="P:negative regulation of double-strand break repair via homologous recombination"/>
    <property type="evidence" value="ECO:0007669"/>
    <property type="project" value="TreeGrafter"/>
</dbReference>
<evidence type="ECO:0000256" key="4">
    <source>
        <dbReference type="ARBA" id="ARBA00023242"/>
    </source>
</evidence>
<keyword evidence="2" id="KW-0235">DNA replication</keyword>
<evidence type="ECO:0000256" key="2">
    <source>
        <dbReference type="ARBA" id="ARBA00022705"/>
    </source>
</evidence>
<accession>A0AA97JK68</accession>
<dbReference type="GO" id="GO:0003677">
    <property type="term" value="F:DNA binding"/>
    <property type="evidence" value="ECO:0007669"/>
    <property type="project" value="UniProtKB-KW"/>
</dbReference>
<evidence type="ECO:0000256" key="3">
    <source>
        <dbReference type="ARBA" id="ARBA00023125"/>
    </source>
</evidence>
<sequence>MMSEGLSLQSPPVKVLAAQLQQCYRDCDGLWLLARKEYGRPALPVPLVWMQGTILTVDQDGKAVKMEDESGSFTVQGADKVPKGQPCLSAGKYVMVMGLVLSCSPEPILRAVKMTALTDSVLYRNMWGLEVEDLHRNLP</sequence>
<reference evidence="10" key="1">
    <citation type="submission" date="2025-08" db="UniProtKB">
        <authorList>
            <consortium name="RefSeq"/>
        </authorList>
    </citation>
    <scope>IDENTIFICATION</scope>
    <source>
        <tissue evidence="10">Blood</tissue>
    </source>
</reference>
<dbReference type="GO" id="GO:0043007">
    <property type="term" value="P:maintenance of rDNA"/>
    <property type="evidence" value="ECO:0007669"/>
    <property type="project" value="TreeGrafter"/>
</dbReference>
<dbReference type="FunFam" id="2.40.50.140:FF:000224">
    <property type="entry name" value="RecQ mediated genome instability 2"/>
    <property type="match status" value="1"/>
</dbReference>
<evidence type="ECO:0000256" key="7">
    <source>
        <dbReference type="ARBA" id="ARBA00065114"/>
    </source>
</evidence>
<evidence type="ECO:0000256" key="5">
    <source>
        <dbReference type="ARBA" id="ARBA00055932"/>
    </source>
</evidence>
<proteinExistence type="inferred from homology"/>
<dbReference type="KEGG" id="emc:129332569"/>
<gene>
    <name evidence="10" type="primary">LOC129332569</name>
</gene>
<organism evidence="9 10">
    <name type="scientific">Eublepharis macularius</name>
    <name type="common">Leopard gecko</name>
    <name type="synonym">Cyrtodactylus macularius</name>
    <dbReference type="NCBI Taxonomy" id="481883"/>
    <lineage>
        <taxon>Eukaryota</taxon>
        <taxon>Metazoa</taxon>
        <taxon>Chordata</taxon>
        <taxon>Craniata</taxon>
        <taxon>Vertebrata</taxon>
        <taxon>Euteleostomi</taxon>
        <taxon>Lepidosauria</taxon>
        <taxon>Squamata</taxon>
        <taxon>Bifurcata</taxon>
        <taxon>Gekkota</taxon>
        <taxon>Eublepharidae</taxon>
        <taxon>Eublepharinae</taxon>
        <taxon>Eublepharis</taxon>
    </lineage>
</organism>
<evidence type="ECO:0000256" key="8">
    <source>
        <dbReference type="ARBA" id="ARBA00069617"/>
    </source>
</evidence>
<dbReference type="Gene3D" id="2.40.50.140">
    <property type="entry name" value="Nucleic acid-binding proteins"/>
    <property type="match status" value="1"/>
</dbReference>
<dbReference type="PANTHER" id="PTHR33962:SF1">
    <property type="entry name" value="RECQ-MEDIATED GENOME INSTABILITY PROTEIN 2"/>
    <property type="match status" value="1"/>
</dbReference>
<comment type="similarity">
    <text evidence="6">Belongs to the RMI2 family.</text>
</comment>
<dbReference type="InterPro" id="IPR032245">
    <property type="entry name" value="RMI2"/>
</dbReference>
<dbReference type="GO" id="GO:0033045">
    <property type="term" value="P:regulation of sister chromatid segregation"/>
    <property type="evidence" value="ECO:0007669"/>
    <property type="project" value="TreeGrafter"/>
</dbReference>
<dbReference type="InterPro" id="IPR012340">
    <property type="entry name" value="NA-bd_OB-fold"/>
</dbReference>
<evidence type="ECO:0000313" key="9">
    <source>
        <dbReference type="Proteomes" id="UP001190640"/>
    </source>
</evidence>
<evidence type="ECO:0000256" key="6">
    <source>
        <dbReference type="ARBA" id="ARBA00061240"/>
    </source>
</evidence>